<dbReference type="PROSITE" id="PS51186">
    <property type="entry name" value="GNAT"/>
    <property type="match status" value="1"/>
</dbReference>
<evidence type="ECO:0000256" key="1">
    <source>
        <dbReference type="SAM" id="MobiDB-lite"/>
    </source>
</evidence>
<dbReference type="RefSeq" id="WP_176964727.1">
    <property type="nucleotide sequence ID" value="NZ_CP058215.1"/>
</dbReference>
<organism evidence="3 4">
    <name type="scientific">Methanolobus zinderi</name>
    <dbReference type="NCBI Taxonomy" id="536044"/>
    <lineage>
        <taxon>Archaea</taxon>
        <taxon>Methanobacteriati</taxon>
        <taxon>Methanobacteriota</taxon>
        <taxon>Stenosarchaea group</taxon>
        <taxon>Methanomicrobia</taxon>
        <taxon>Methanosarcinales</taxon>
        <taxon>Methanosarcinaceae</taxon>
        <taxon>Methanolobus</taxon>
    </lineage>
</organism>
<dbReference type="Pfam" id="PF00583">
    <property type="entry name" value="Acetyltransf_1"/>
    <property type="match status" value="1"/>
</dbReference>
<evidence type="ECO:0000259" key="2">
    <source>
        <dbReference type="PROSITE" id="PS51186"/>
    </source>
</evidence>
<dbReference type="InterPro" id="IPR016181">
    <property type="entry name" value="Acyl_CoA_acyltransferase"/>
</dbReference>
<keyword evidence="4" id="KW-1185">Reference proteome</keyword>
<dbReference type="GO" id="GO:0016747">
    <property type="term" value="F:acyltransferase activity, transferring groups other than amino-acyl groups"/>
    <property type="evidence" value="ECO:0007669"/>
    <property type="project" value="InterPro"/>
</dbReference>
<dbReference type="SUPFAM" id="SSF55729">
    <property type="entry name" value="Acyl-CoA N-acyltransferases (Nat)"/>
    <property type="match status" value="1"/>
</dbReference>
<feature type="compositionally biased region" description="Acidic residues" evidence="1">
    <location>
        <begin position="219"/>
        <end position="228"/>
    </location>
</feature>
<dbReference type="InterPro" id="IPR000182">
    <property type="entry name" value="GNAT_dom"/>
</dbReference>
<dbReference type="GeneID" id="55821030"/>
<proteinExistence type="predicted"/>
<protein>
    <submittedName>
        <fullName evidence="3">GNAT family N-acetyltransferase</fullName>
    </submittedName>
</protein>
<evidence type="ECO:0000313" key="3">
    <source>
        <dbReference type="EMBL" id="QLC49671.1"/>
    </source>
</evidence>
<dbReference type="AlphaFoldDB" id="A0A7D5E7S0"/>
<gene>
    <name evidence="3" type="ORF">HWN40_05105</name>
</gene>
<reference evidence="3 4" key="1">
    <citation type="submission" date="2020-06" db="EMBL/GenBank/DDBJ databases">
        <title>Methanolobus halotolerans sp. nov., isolated from a saline lake Tus in Siberia.</title>
        <authorList>
            <person name="Shen Y."/>
            <person name="Chen S.-C."/>
            <person name="Lai M.-C."/>
            <person name="Huang H.-H."/>
            <person name="Chiu H.-H."/>
            <person name="Tang S.-L."/>
            <person name="Rogozin D.Y."/>
            <person name="Degermendzhy A.G."/>
        </authorList>
    </citation>
    <scope>NUCLEOTIDE SEQUENCE [LARGE SCALE GENOMIC DNA]</scope>
    <source>
        <strain evidence="3 4">DSM 21339</strain>
    </source>
</reference>
<dbReference type="EMBL" id="CP058215">
    <property type="protein sequence ID" value="QLC49671.1"/>
    <property type="molecule type" value="Genomic_DNA"/>
</dbReference>
<sequence length="296" mass="33244">MIEIARTDDGLTFCILEYSSELDKLRIGDFEYFKKHLGMADYTANFRSWLKRPSVFLMLIIFHGKIVGWTMNEKWNKPSADGRPVFVLRAIEISPGLSRKGHGKDLFVMVSRFLPGHMITKPVNASARAFFESLGFILPDIHSPVNLNDHPGYLILSEERKPSLKSIIMDRFNANILSARQKKFPKELIVENPGEQQDGSADMEGSPDDGVTQERADSEAEDSSEDNDSQAAEDLPVQDRIVNDTEGEFKGDQKMMTPCKCGAYSAGKFLQEGSRCGTAFVCLQCGTERYFLPLKK</sequence>
<dbReference type="OrthoDB" id="142863at2157"/>
<feature type="domain" description="N-acetyltransferase" evidence="2">
    <location>
        <begin position="13"/>
        <end position="159"/>
    </location>
</feature>
<dbReference type="Proteomes" id="UP000509594">
    <property type="component" value="Chromosome"/>
</dbReference>
<dbReference type="Gene3D" id="3.40.630.30">
    <property type="match status" value="1"/>
</dbReference>
<name>A0A7D5E7S0_9EURY</name>
<accession>A0A7D5E7S0</accession>
<evidence type="ECO:0000313" key="4">
    <source>
        <dbReference type="Proteomes" id="UP000509594"/>
    </source>
</evidence>
<feature type="region of interest" description="Disordered" evidence="1">
    <location>
        <begin position="192"/>
        <end position="242"/>
    </location>
</feature>
<keyword evidence="3" id="KW-0808">Transferase</keyword>
<dbReference type="KEGG" id="mzi:HWN40_05105"/>